<proteinExistence type="predicted"/>
<reference evidence="2" key="1">
    <citation type="submission" date="2021-09" db="EMBL/GenBank/DDBJ databases">
        <authorList>
            <consortium name="AG Swart"/>
            <person name="Singh M."/>
            <person name="Singh A."/>
            <person name="Seah K."/>
            <person name="Emmerich C."/>
        </authorList>
    </citation>
    <scope>NUCLEOTIDE SEQUENCE</scope>
    <source>
        <strain evidence="2">ATCC30299</strain>
    </source>
</reference>
<keyword evidence="1" id="KW-1133">Transmembrane helix</keyword>
<dbReference type="AlphaFoldDB" id="A0AAU9J5R2"/>
<feature type="transmembrane region" description="Helical" evidence="1">
    <location>
        <begin position="370"/>
        <end position="392"/>
    </location>
</feature>
<evidence type="ECO:0000313" key="3">
    <source>
        <dbReference type="Proteomes" id="UP001162131"/>
    </source>
</evidence>
<feature type="transmembrane region" description="Helical" evidence="1">
    <location>
        <begin position="125"/>
        <end position="145"/>
    </location>
</feature>
<keyword evidence="3" id="KW-1185">Reference proteome</keyword>
<evidence type="ECO:0008006" key="4">
    <source>
        <dbReference type="Google" id="ProtNLM"/>
    </source>
</evidence>
<feature type="transmembrane region" description="Helical" evidence="1">
    <location>
        <begin position="77"/>
        <end position="94"/>
    </location>
</feature>
<feature type="transmembrane region" description="Helical" evidence="1">
    <location>
        <begin position="196"/>
        <end position="216"/>
    </location>
</feature>
<keyword evidence="1" id="KW-0812">Transmembrane</keyword>
<feature type="transmembrane region" description="Helical" evidence="1">
    <location>
        <begin position="404"/>
        <end position="423"/>
    </location>
</feature>
<evidence type="ECO:0000256" key="1">
    <source>
        <dbReference type="SAM" id="Phobius"/>
    </source>
</evidence>
<evidence type="ECO:0000313" key="2">
    <source>
        <dbReference type="EMBL" id="CAG9321576.1"/>
    </source>
</evidence>
<dbReference type="Proteomes" id="UP001162131">
    <property type="component" value="Unassembled WGS sequence"/>
</dbReference>
<comment type="caution">
    <text evidence="2">The sequence shown here is derived from an EMBL/GenBank/DDBJ whole genome shotgun (WGS) entry which is preliminary data.</text>
</comment>
<feature type="transmembrane region" description="Helical" evidence="1">
    <location>
        <begin position="228"/>
        <end position="252"/>
    </location>
</feature>
<feature type="transmembrane region" description="Helical" evidence="1">
    <location>
        <begin position="303"/>
        <end position="325"/>
    </location>
</feature>
<protein>
    <recommendedName>
        <fullName evidence="4">Amino acid transporter transmembrane domain-containing protein</fullName>
    </recommendedName>
</protein>
<keyword evidence="1" id="KW-0472">Membrane</keyword>
<organism evidence="2 3">
    <name type="scientific">Blepharisma stoltei</name>
    <dbReference type="NCBI Taxonomy" id="1481888"/>
    <lineage>
        <taxon>Eukaryota</taxon>
        <taxon>Sar</taxon>
        <taxon>Alveolata</taxon>
        <taxon>Ciliophora</taxon>
        <taxon>Postciliodesmatophora</taxon>
        <taxon>Heterotrichea</taxon>
        <taxon>Heterotrichida</taxon>
        <taxon>Blepharismidae</taxon>
        <taxon>Blepharisma</taxon>
    </lineage>
</organism>
<accession>A0AAU9J5R2</accession>
<feature type="transmembrane region" description="Helical" evidence="1">
    <location>
        <begin position="165"/>
        <end position="184"/>
    </location>
</feature>
<dbReference type="EMBL" id="CAJZBQ010000028">
    <property type="protein sequence ID" value="CAG9321576.1"/>
    <property type="molecule type" value="Genomic_DNA"/>
</dbReference>
<gene>
    <name evidence="2" type="ORF">BSTOLATCC_MIC28855</name>
</gene>
<feature type="transmembrane region" description="Helical" evidence="1">
    <location>
        <begin position="346"/>
        <end position="364"/>
    </location>
</feature>
<sequence>MSLIKVSDLTQPLYADQTESASTDHEEIKTTPNVSCRQRIFSCLFSSSRKAEISLLSSGCIGAGFYCLDFLFRECGLILGSIIFTTTGLTFVYFQDVIRWGLNSTHESNLMTMIYHLYGKRTRKFMKICLGLSIFGLLCSNQAFAAGFFKEILFTASSYQIENNYYQMLLNFCLVLIVLALGVFKQKTIIKYFSVVCWISVFYLTSIVLVQIPFYFEGIIEMLTESKPITINAGFADSATVVVYTFHALFTIPMAYENFKKGAYAATESMKYAQFGFSCILFSILFLFYYYNSIAESLSTEANWLLIIAKMLFIIILTVNTVINLHQFAMMVVDIFPCISFSPTSYFLIKLLICIHLGVCAYFFSIPFTYYKVIGGTTVILFDIIIPTLVYWNVSNNYPVVISISLWSVLLILLGVSSASYAFTGLS</sequence>
<feature type="transmembrane region" description="Helical" evidence="1">
    <location>
        <begin position="272"/>
        <end position="291"/>
    </location>
</feature>
<name>A0AAU9J5R2_9CILI</name>